<keyword evidence="6 8" id="KW-1133">Transmembrane helix</keyword>
<dbReference type="InterPro" id="IPR039421">
    <property type="entry name" value="Type_1_exporter"/>
</dbReference>
<dbReference type="EMBL" id="MFAG01000041">
    <property type="protein sequence ID" value="OGD71061.1"/>
    <property type="molecule type" value="Genomic_DNA"/>
</dbReference>
<dbReference type="Gene3D" id="1.20.1560.10">
    <property type="entry name" value="ABC transporter type 1, transmembrane domain"/>
    <property type="match status" value="2"/>
</dbReference>
<dbReference type="PANTHER" id="PTHR24221">
    <property type="entry name" value="ATP-BINDING CASSETTE SUB-FAMILY B"/>
    <property type="match status" value="1"/>
</dbReference>
<evidence type="ECO:0000256" key="8">
    <source>
        <dbReference type="SAM" id="Phobius"/>
    </source>
</evidence>
<dbReference type="Pfam" id="PF00664">
    <property type="entry name" value="ABC_membrane"/>
    <property type="match status" value="1"/>
</dbReference>
<dbReference type="Proteomes" id="UP000177979">
    <property type="component" value="Unassembled WGS sequence"/>
</dbReference>
<dbReference type="FunFam" id="3.40.50.300:FF:000287">
    <property type="entry name" value="Multidrug ABC transporter ATP-binding protein"/>
    <property type="match status" value="1"/>
</dbReference>
<keyword evidence="5" id="KW-0067">ATP-binding</keyword>
<reference evidence="11 12" key="1">
    <citation type="journal article" date="2016" name="Nat. Commun.">
        <title>Thousands of microbial genomes shed light on interconnected biogeochemical processes in an aquifer system.</title>
        <authorList>
            <person name="Anantharaman K."/>
            <person name="Brown C.T."/>
            <person name="Hug L.A."/>
            <person name="Sharon I."/>
            <person name="Castelle C.J."/>
            <person name="Probst A.J."/>
            <person name="Thomas B.C."/>
            <person name="Singh A."/>
            <person name="Wilkins M.J."/>
            <person name="Karaoz U."/>
            <person name="Brodie E.L."/>
            <person name="Williams K.H."/>
            <person name="Hubbard S.S."/>
            <person name="Banfield J.F."/>
        </authorList>
    </citation>
    <scope>NUCLEOTIDE SEQUENCE [LARGE SCALE GENOMIC DNA]</scope>
</reference>
<dbReference type="CDD" id="cd07346">
    <property type="entry name" value="ABC_6TM_exporters"/>
    <property type="match status" value="1"/>
</dbReference>
<dbReference type="Gene3D" id="3.40.50.300">
    <property type="entry name" value="P-loop containing nucleotide triphosphate hydrolases"/>
    <property type="match status" value="1"/>
</dbReference>
<dbReference type="SMART" id="SM00382">
    <property type="entry name" value="AAA"/>
    <property type="match status" value="1"/>
</dbReference>
<dbReference type="PROSITE" id="PS50893">
    <property type="entry name" value="ABC_TRANSPORTER_2"/>
    <property type="match status" value="1"/>
</dbReference>
<dbReference type="InterPro" id="IPR003439">
    <property type="entry name" value="ABC_transporter-like_ATP-bd"/>
</dbReference>
<keyword evidence="3 8" id="KW-0812">Transmembrane</keyword>
<feature type="transmembrane region" description="Helical" evidence="8">
    <location>
        <begin position="268"/>
        <end position="290"/>
    </location>
</feature>
<comment type="subcellular location">
    <subcellularLocation>
        <location evidence="1">Cell membrane</location>
        <topology evidence="1">Multi-pass membrane protein</topology>
    </subcellularLocation>
</comment>
<evidence type="ECO:0000313" key="12">
    <source>
        <dbReference type="Proteomes" id="UP000177979"/>
    </source>
</evidence>
<dbReference type="PROSITE" id="PS50929">
    <property type="entry name" value="ABC_TM1F"/>
    <property type="match status" value="1"/>
</dbReference>
<proteinExistence type="predicted"/>
<dbReference type="AlphaFoldDB" id="A0A1F5EUI4"/>
<evidence type="ECO:0000256" key="6">
    <source>
        <dbReference type="ARBA" id="ARBA00022989"/>
    </source>
</evidence>
<name>A0A1F5EUI4_9BACT</name>
<feature type="transmembrane region" description="Helical" evidence="8">
    <location>
        <begin position="21"/>
        <end position="41"/>
    </location>
</feature>
<dbReference type="STRING" id="1817722.A2703_01325"/>
<feature type="transmembrane region" description="Helical" evidence="8">
    <location>
        <begin position="56"/>
        <end position="77"/>
    </location>
</feature>
<gene>
    <name evidence="11" type="ORF">A2703_01325</name>
</gene>
<protein>
    <recommendedName>
        <fullName evidence="13">ABC transporter ATP-binding protein</fullName>
    </recommendedName>
</protein>
<dbReference type="GO" id="GO:0016887">
    <property type="term" value="F:ATP hydrolysis activity"/>
    <property type="evidence" value="ECO:0007669"/>
    <property type="project" value="InterPro"/>
</dbReference>
<keyword evidence="7 8" id="KW-0472">Membrane</keyword>
<feature type="transmembrane region" description="Helical" evidence="8">
    <location>
        <begin position="165"/>
        <end position="184"/>
    </location>
</feature>
<evidence type="ECO:0000259" key="10">
    <source>
        <dbReference type="PROSITE" id="PS50929"/>
    </source>
</evidence>
<dbReference type="InterPro" id="IPR036640">
    <property type="entry name" value="ABC1_TM_sf"/>
</dbReference>
<keyword evidence="4" id="KW-0547">Nucleotide-binding</keyword>
<dbReference type="GO" id="GO:0005524">
    <property type="term" value="F:ATP binding"/>
    <property type="evidence" value="ECO:0007669"/>
    <property type="project" value="UniProtKB-KW"/>
</dbReference>
<organism evidence="11 12">
    <name type="scientific">Candidatus Collierbacteria bacterium RIFCSPHIGHO2_01_FULL_50_25</name>
    <dbReference type="NCBI Taxonomy" id="1817722"/>
    <lineage>
        <taxon>Bacteria</taxon>
        <taxon>Candidatus Collieribacteriota</taxon>
    </lineage>
</organism>
<dbReference type="SUPFAM" id="SSF90123">
    <property type="entry name" value="ABC transporter transmembrane region"/>
    <property type="match status" value="1"/>
</dbReference>
<accession>A0A1F5EUI4</accession>
<feature type="domain" description="ABC transmembrane type-1" evidence="10">
    <location>
        <begin position="22"/>
        <end position="304"/>
    </location>
</feature>
<sequence length="594" mass="68108">MKRKSDLLRVFQLARPFWGRIFGISILIVMLSGLNQIYPLINRSLIDLISSGDTKFFLFGKPTFINLIVLLFIIKILSTIVNRTSVYASNILGYRLLHHLREVGYRHLLSLSIPYFNKNTSGKVMNKLARGTDGIRGIISNLGINFLPGAVTAIIAIFVVSSINWPIGLATASMFVPFFFLRLVRFQKLSKLEKKQNRIWDREYSHFWEVVSNIRLVKTFATERYEINKLREVSARLTKNKFRMERIGNEGTSADILVDLWTVSIYTYIFYLGFSHQFTIGVVVLLVSYVEMIKQPLWNLSWIFWEVKYTMIGIRDYFKILDARSDLVEINQPITPASTRGRVEFEKVWFKYPEKSGQDVFHGISFVVEPGKILALVGKSGVGKTTIAHLMVRFFDPDKGRILIDGVDLRDLSFDYLHHTTGLVMQESHLFDETIVENLRYGKPGATREEMEIACRVAHADEFIRKFPKGIDTVIGERGVRLSGGQRQRLSIARTILKNPKVLILDEATSALDSHSEMLVQDALWKLIQGRTTIIIAHRLSTVQKADEIIVLDEKKIREKGTHNELIKEHGIYASLHLIQAGQLHKLKRWDLIG</sequence>
<evidence type="ECO:0000256" key="7">
    <source>
        <dbReference type="ARBA" id="ARBA00023136"/>
    </source>
</evidence>
<evidence type="ECO:0000256" key="3">
    <source>
        <dbReference type="ARBA" id="ARBA00022692"/>
    </source>
</evidence>
<dbReference type="PROSITE" id="PS00211">
    <property type="entry name" value="ABC_TRANSPORTER_1"/>
    <property type="match status" value="1"/>
</dbReference>
<dbReference type="InterPro" id="IPR003593">
    <property type="entry name" value="AAA+_ATPase"/>
</dbReference>
<dbReference type="PANTHER" id="PTHR24221:SF654">
    <property type="entry name" value="ATP-BINDING CASSETTE SUB-FAMILY B MEMBER 6"/>
    <property type="match status" value="1"/>
</dbReference>
<evidence type="ECO:0000313" key="11">
    <source>
        <dbReference type="EMBL" id="OGD71061.1"/>
    </source>
</evidence>
<evidence type="ECO:0000256" key="1">
    <source>
        <dbReference type="ARBA" id="ARBA00004651"/>
    </source>
</evidence>
<dbReference type="InterPro" id="IPR011527">
    <property type="entry name" value="ABC1_TM_dom"/>
</dbReference>
<comment type="caution">
    <text evidence="11">The sequence shown here is derived from an EMBL/GenBank/DDBJ whole genome shotgun (WGS) entry which is preliminary data.</text>
</comment>
<dbReference type="GO" id="GO:0140359">
    <property type="term" value="F:ABC-type transporter activity"/>
    <property type="evidence" value="ECO:0007669"/>
    <property type="project" value="InterPro"/>
</dbReference>
<dbReference type="InterPro" id="IPR017871">
    <property type="entry name" value="ABC_transporter-like_CS"/>
</dbReference>
<evidence type="ECO:0008006" key="13">
    <source>
        <dbReference type="Google" id="ProtNLM"/>
    </source>
</evidence>
<evidence type="ECO:0000256" key="2">
    <source>
        <dbReference type="ARBA" id="ARBA00022448"/>
    </source>
</evidence>
<evidence type="ECO:0000256" key="5">
    <source>
        <dbReference type="ARBA" id="ARBA00022840"/>
    </source>
</evidence>
<dbReference type="SUPFAM" id="SSF52540">
    <property type="entry name" value="P-loop containing nucleoside triphosphate hydrolases"/>
    <property type="match status" value="1"/>
</dbReference>
<dbReference type="Pfam" id="PF00005">
    <property type="entry name" value="ABC_tran"/>
    <property type="match status" value="1"/>
</dbReference>
<evidence type="ECO:0000259" key="9">
    <source>
        <dbReference type="PROSITE" id="PS50893"/>
    </source>
</evidence>
<feature type="transmembrane region" description="Helical" evidence="8">
    <location>
        <begin position="138"/>
        <end position="159"/>
    </location>
</feature>
<dbReference type="GO" id="GO:0005886">
    <property type="term" value="C:plasma membrane"/>
    <property type="evidence" value="ECO:0007669"/>
    <property type="project" value="UniProtKB-SubCell"/>
</dbReference>
<keyword evidence="2" id="KW-0813">Transport</keyword>
<feature type="domain" description="ABC transporter" evidence="9">
    <location>
        <begin position="343"/>
        <end position="579"/>
    </location>
</feature>
<dbReference type="InterPro" id="IPR027417">
    <property type="entry name" value="P-loop_NTPase"/>
</dbReference>
<evidence type="ECO:0000256" key="4">
    <source>
        <dbReference type="ARBA" id="ARBA00022741"/>
    </source>
</evidence>